<organism evidence="2 3">
    <name type="scientific">Megasphaera cerevisiae DSM 20462</name>
    <dbReference type="NCBI Taxonomy" id="1122219"/>
    <lineage>
        <taxon>Bacteria</taxon>
        <taxon>Bacillati</taxon>
        <taxon>Bacillota</taxon>
        <taxon>Negativicutes</taxon>
        <taxon>Veillonellales</taxon>
        <taxon>Veillonellaceae</taxon>
        <taxon>Megasphaera</taxon>
    </lineage>
</organism>
<feature type="signal peptide" evidence="1">
    <location>
        <begin position="1"/>
        <end position="28"/>
    </location>
</feature>
<evidence type="ECO:0000313" key="3">
    <source>
        <dbReference type="Proteomes" id="UP000036503"/>
    </source>
</evidence>
<dbReference type="AlphaFoldDB" id="A0A0J6WVJ8"/>
<proteinExistence type="predicted"/>
<evidence type="ECO:0000256" key="1">
    <source>
        <dbReference type="SAM" id="SignalP"/>
    </source>
</evidence>
<evidence type="ECO:0000313" key="2">
    <source>
        <dbReference type="EMBL" id="KMO86238.1"/>
    </source>
</evidence>
<keyword evidence="3" id="KW-1185">Reference proteome</keyword>
<gene>
    <name evidence="2" type="ORF">AB840_09325</name>
</gene>
<accession>A0A0J6WVJ8</accession>
<dbReference type="InParanoid" id="A0A0J6WVJ8"/>
<evidence type="ECO:0008006" key="4">
    <source>
        <dbReference type="Google" id="ProtNLM"/>
    </source>
</evidence>
<dbReference type="PATRIC" id="fig|1122219.3.peg.1578"/>
<feature type="chain" id="PRO_5039178212" description="TAT (Twin-arginine translocation) pathway signal sequence" evidence="1">
    <location>
        <begin position="29"/>
        <end position="378"/>
    </location>
</feature>
<keyword evidence="1" id="KW-0732">Signal</keyword>
<dbReference type="PROSITE" id="PS51318">
    <property type="entry name" value="TAT"/>
    <property type="match status" value="1"/>
</dbReference>
<protein>
    <recommendedName>
        <fullName evidence="4">TAT (Twin-arginine translocation) pathway signal sequence</fullName>
    </recommendedName>
</protein>
<dbReference type="STRING" id="39029.BSR42_05185"/>
<dbReference type="InterPro" id="IPR006311">
    <property type="entry name" value="TAT_signal"/>
</dbReference>
<reference evidence="2 3" key="1">
    <citation type="submission" date="2015-06" db="EMBL/GenBank/DDBJ databases">
        <title>Draft genome sequence of beer spoilage bacterium Megasphaera cerevisiae type strain 20462.</title>
        <authorList>
            <person name="Kutumbaka K."/>
            <person name="Pasmowitz J."/>
            <person name="Mategko J."/>
            <person name="Reyes D."/>
            <person name="Friedrich A."/>
            <person name="Han S."/>
            <person name="Martens-Habbena W."/>
            <person name="Neal-McKinney J."/>
            <person name="Janagama H.K."/>
            <person name="Nadala C."/>
            <person name="Samadpour M."/>
        </authorList>
    </citation>
    <scope>NUCLEOTIDE SEQUENCE [LARGE SCALE GENOMIC DNA]</scope>
    <source>
        <strain evidence="2 3">DSM 20462</strain>
    </source>
</reference>
<dbReference type="Proteomes" id="UP000036503">
    <property type="component" value="Unassembled WGS sequence"/>
</dbReference>
<dbReference type="EMBL" id="LEKT01000029">
    <property type="protein sequence ID" value="KMO86238.1"/>
    <property type="molecule type" value="Genomic_DNA"/>
</dbReference>
<name>A0A0J6WVJ8_9FIRM</name>
<comment type="caution">
    <text evidence="2">The sequence shown here is derived from an EMBL/GenBank/DDBJ whole genome shotgun (WGS) entry which is preliminary data.</text>
</comment>
<sequence length="378" mass="41012">MTRRGFLKLAAGSALGAAMFSMPSLSLAKALDSAKRTIKPVAFAAIPQQAVEAAESSALIQHAFDDIISTVRTIENKGLQQSVLTLLQHPVPTFMQEYTSGSAIQRLYSALAAQGLIDTAKIDEKHLLPPFNGSVQKFKTAPGSGYGSHHPYPGGLATHVNSNMHITKYICQTYEEVFFYSVHRDIAIAGQALHDISKPFVFQWQEDGSSLKEYTIAGQGAHHVIALAEVIYRGFPPDEVVAQACAHGAPTSAKDEADVVGWLKAAALMAGKDPVSYGLLNSAGTGLPSPHHQEGYIVHLGDHDWVLSSPAAQKTVTLLKKIAFQKYGMSENDLKGAPFNHFRNYVGSQLSYMYLNMLEAEPNGFDLAYDQVRKVIVK</sequence>